<dbReference type="STRING" id="52586.A0A0B1P757"/>
<dbReference type="OMA" id="CIFTHDE"/>
<protein>
    <submittedName>
        <fullName evidence="1">Putative effector</fullName>
    </submittedName>
</protein>
<name>A0A0B1P757_UNCNE</name>
<comment type="caution">
    <text evidence="1">The sequence shown here is derived from an EMBL/GenBank/DDBJ whole genome shotgun (WGS) entry which is preliminary data.</text>
</comment>
<dbReference type="Proteomes" id="UP000030854">
    <property type="component" value="Unassembled WGS sequence"/>
</dbReference>
<dbReference type="SUPFAM" id="SSF56672">
    <property type="entry name" value="DNA/RNA polymerases"/>
    <property type="match status" value="1"/>
</dbReference>
<evidence type="ECO:0000313" key="1">
    <source>
        <dbReference type="EMBL" id="KHJ32504.1"/>
    </source>
</evidence>
<reference evidence="1 2" key="1">
    <citation type="journal article" date="2014" name="BMC Genomics">
        <title>Adaptive genomic structural variation in the grape powdery mildew pathogen, Erysiphe necator.</title>
        <authorList>
            <person name="Jones L."/>
            <person name="Riaz S."/>
            <person name="Morales-Cruz A."/>
            <person name="Amrine K.C."/>
            <person name="McGuire B."/>
            <person name="Gubler W.D."/>
            <person name="Walker M.A."/>
            <person name="Cantu D."/>
        </authorList>
    </citation>
    <scope>NUCLEOTIDE SEQUENCE [LARGE SCALE GENOMIC DNA]</scope>
    <source>
        <strain evidence="2">c</strain>
    </source>
</reference>
<proteinExistence type="predicted"/>
<gene>
    <name evidence="1" type="ORF">EV44_g3625</name>
</gene>
<accession>A0A0B1P757</accession>
<sequence>MSKCFNTKNLGEMEMFLGMRITRDRKNRTLWLDQQQYLERTLTKFGIPNAKHRPVSIPLDGYENLTPPSGDEERIDPREFSMIIGSLMFAMVYTRPDIAFALGRLSQYMKEPTKKHGYALKKLMRYLRYTVDYRLRFSPKETVTLVVYSDADWATDKVDRKSISGGLGMLCGAAIFWLSRKQRSVSTSTAEAEYASASIVAKLGQWMAQVLRDMGYPEYVAPNGITVETRGDNQGALALIKNPHLNDRSKHIDICYHHIRDLHEKHRIRTEYVPTKDMLADGLTKPLGKGPFSNFVKMIGVGRD</sequence>
<keyword evidence="2" id="KW-1185">Reference proteome</keyword>
<evidence type="ECO:0000313" key="2">
    <source>
        <dbReference type="Proteomes" id="UP000030854"/>
    </source>
</evidence>
<dbReference type="HOGENOM" id="CLU_001650_6_0_1"/>
<dbReference type="PANTHER" id="PTHR11439">
    <property type="entry name" value="GAG-POL-RELATED RETROTRANSPOSON"/>
    <property type="match status" value="1"/>
</dbReference>
<dbReference type="PANTHER" id="PTHR11439:SF467">
    <property type="entry name" value="INTEGRASE CATALYTIC DOMAIN-CONTAINING PROTEIN"/>
    <property type="match status" value="1"/>
</dbReference>
<dbReference type="EMBL" id="JNVN01002029">
    <property type="protein sequence ID" value="KHJ32504.1"/>
    <property type="molecule type" value="Genomic_DNA"/>
</dbReference>
<dbReference type="InterPro" id="IPR043502">
    <property type="entry name" value="DNA/RNA_pol_sf"/>
</dbReference>
<organism evidence="1 2">
    <name type="scientific">Uncinula necator</name>
    <name type="common">Grape powdery mildew</name>
    <dbReference type="NCBI Taxonomy" id="52586"/>
    <lineage>
        <taxon>Eukaryota</taxon>
        <taxon>Fungi</taxon>
        <taxon>Dikarya</taxon>
        <taxon>Ascomycota</taxon>
        <taxon>Pezizomycotina</taxon>
        <taxon>Leotiomycetes</taxon>
        <taxon>Erysiphales</taxon>
        <taxon>Erysiphaceae</taxon>
        <taxon>Erysiphe</taxon>
    </lineage>
</organism>
<dbReference type="AlphaFoldDB" id="A0A0B1P757"/>
<dbReference type="CDD" id="cd09272">
    <property type="entry name" value="RNase_HI_RT_Ty1"/>
    <property type="match status" value="1"/>
</dbReference>